<dbReference type="Pfam" id="PF00135">
    <property type="entry name" value="COesterase"/>
    <property type="match status" value="1"/>
</dbReference>
<evidence type="ECO:0000256" key="2">
    <source>
        <dbReference type="ARBA" id="ARBA00022801"/>
    </source>
</evidence>
<feature type="domain" description="Carboxylesterase type B" evidence="4">
    <location>
        <begin position="11"/>
        <end position="509"/>
    </location>
</feature>
<keyword evidence="6" id="KW-1185">Reference proteome</keyword>
<dbReference type="OrthoDB" id="408631at2759"/>
<evidence type="ECO:0000313" key="6">
    <source>
        <dbReference type="Proteomes" id="UP000054342"/>
    </source>
</evidence>
<protein>
    <recommendedName>
        <fullName evidence="3">Carboxylic ester hydrolase</fullName>
        <ecNumber evidence="3">3.1.1.-</ecNumber>
    </recommendedName>
</protein>
<accession>A0A0D2DC13</accession>
<dbReference type="EMBL" id="KN847317">
    <property type="protein sequence ID" value="KIW59832.1"/>
    <property type="molecule type" value="Genomic_DNA"/>
</dbReference>
<proteinExistence type="inferred from homology"/>
<dbReference type="Proteomes" id="UP000054342">
    <property type="component" value="Unassembled WGS sequence"/>
</dbReference>
<dbReference type="InterPro" id="IPR019826">
    <property type="entry name" value="Carboxylesterase_B_AS"/>
</dbReference>
<dbReference type="STRING" id="348802.A0A0D2DC13"/>
<dbReference type="GO" id="GO:0016787">
    <property type="term" value="F:hydrolase activity"/>
    <property type="evidence" value="ECO:0007669"/>
    <property type="project" value="UniProtKB-KW"/>
</dbReference>
<evidence type="ECO:0000259" key="4">
    <source>
        <dbReference type="Pfam" id="PF00135"/>
    </source>
</evidence>
<reference evidence="5 6" key="1">
    <citation type="submission" date="2015-01" db="EMBL/GenBank/DDBJ databases">
        <title>The Genome Sequence of Exophiala xenobiotica CBS118157.</title>
        <authorList>
            <consortium name="The Broad Institute Genomics Platform"/>
            <person name="Cuomo C."/>
            <person name="de Hoog S."/>
            <person name="Gorbushina A."/>
            <person name="Stielow B."/>
            <person name="Teixiera M."/>
            <person name="Abouelleil A."/>
            <person name="Chapman S.B."/>
            <person name="Priest M."/>
            <person name="Young S.K."/>
            <person name="Wortman J."/>
            <person name="Nusbaum C."/>
            <person name="Birren B."/>
        </authorList>
    </citation>
    <scope>NUCLEOTIDE SEQUENCE [LARGE SCALE GENOMIC DNA]</scope>
    <source>
        <strain evidence="5 6">CBS 118157</strain>
    </source>
</reference>
<evidence type="ECO:0000313" key="5">
    <source>
        <dbReference type="EMBL" id="KIW59832.1"/>
    </source>
</evidence>
<dbReference type="PANTHER" id="PTHR11559">
    <property type="entry name" value="CARBOXYLESTERASE"/>
    <property type="match status" value="1"/>
</dbReference>
<dbReference type="InterPro" id="IPR050309">
    <property type="entry name" value="Type-B_Carboxylest/Lipase"/>
</dbReference>
<dbReference type="SUPFAM" id="SSF53474">
    <property type="entry name" value="alpha/beta-Hydrolases"/>
    <property type="match status" value="1"/>
</dbReference>
<sequence>MTSTQEGLPRPCVALPQGKIEGFVQTDHFPQPVECFLGFPYAEPPVGDLRFRPPVKVKPSNITIEAVAYGKAAPGKPLIPPRIPLVYSEDCLTANVIRPIRRPGDTQLLPVAVYIHGGAFNRGHSSSQNTASMVAWSEEPFVAVSFNYRIGALGFLASSKAAEEGILNLGMQDQRLLLDWIQENIYHFGGDKHNVTLIGLSAGAITIGHFMLHYSDRNPGPFHRVILESGSPTTRDCRAYNAEINEKYFNEFLGRAGCPQDLPATDTFKFLRALPLSTIIDAQEAVFTKYKPTMQWAFRPVIDGDLIPRPPIESWKSGQYYKVPIMTGYCTNEGSLYVDRQLSKSSQFTDFMRTLLPGLPKEDIDRLNELYPDPSLGYPDYEDKRVGNDIGTQYKRTEAAYGQFALIAPIRQTAHLASSIPGSPPVYLWHWDVFTTLYGGAAHGDTARYETFDHATTSLSPAQKEVSGMFHAYMISFICHKGDPNKIQGAWRHRPIWQPYTHDQPFKMILGKGNRELIGGPAGTPAELTYETEALEQCKFWWDRTEITQR</sequence>
<comment type="similarity">
    <text evidence="1 3">Belongs to the type-B carboxylesterase/lipase family.</text>
</comment>
<gene>
    <name evidence="5" type="ORF">PV05_00098</name>
</gene>
<dbReference type="RefSeq" id="XP_013320416.1">
    <property type="nucleotide sequence ID" value="XM_013464962.1"/>
</dbReference>
<dbReference type="Gene3D" id="3.40.50.1820">
    <property type="entry name" value="alpha/beta hydrolase"/>
    <property type="match status" value="1"/>
</dbReference>
<dbReference type="HOGENOM" id="CLU_006586_10_3_1"/>
<dbReference type="ESTHER" id="9euro-a0a0d2dc13">
    <property type="family name" value="Fungal_carboxylesterase_lipase"/>
</dbReference>
<dbReference type="EC" id="3.1.1.-" evidence="3"/>
<dbReference type="InterPro" id="IPR029058">
    <property type="entry name" value="AB_hydrolase_fold"/>
</dbReference>
<organism evidence="5 6">
    <name type="scientific">Exophiala xenobiotica</name>
    <dbReference type="NCBI Taxonomy" id="348802"/>
    <lineage>
        <taxon>Eukaryota</taxon>
        <taxon>Fungi</taxon>
        <taxon>Dikarya</taxon>
        <taxon>Ascomycota</taxon>
        <taxon>Pezizomycotina</taxon>
        <taxon>Eurotiomycetes</taxon>
        <taxon>Chaetothyriomycetidae</taxon>
        <taxon>Chaetothyriales</taxon>
        <taxon>Herpotrichiellaceae</taxon>
        <taxon>Exophiala</taxon>
    </lineage>
</organism>
<dbReference type="InterPro" id="IPR002018">
    <property type="entry name" value="CarbesteraseB"/>
</dbReference>
<keyword evidence="2 3" id="KW-0378">Hydrolase</keyword>
<evidence type="ECO:0000256" key="3">
    <source>
        <dbReference type="RuleBase" id="RU361235"/>
    </source>
</evidence>
<evidence type="ECO:0000256" key="1">
    <source>
        <dbReference type="ARBA" id="ARBA00005964"/>
    </source>
</evidence>
<dbReference type="AlphaFoldDB" id="A0A0D2DC13"/>
<dbReference type="PROSITE" id="PS00122">
    <property type="entry name" value="CARBOXYLESTERASE_B_1"/>
    <property type="match status" value="1"/>
</dbReference>
<dbReference type="GeneID" id="25322006"/>
<name>A0A0D2DC13_9EURO</name>